<accession>A0A101FJT5</accession>
<dbReference type="PANTHER" id="PTHR43080:SF2">
    <property type="entry name" value="CBS DOMAIN-CONTAINING PROTEIN"/>
    <property type="match status" value="1"/>
</dbReference>
<gene>
    <name evidence="4" type="ORF">DCE01_00245</name>
</gene>
<dbReference type="AlphaFoldDB" id="A0A101FJT5"/>
<dbReference type="PROSITE" id="PS51371">
    <property type="entry name" value="CBS"/>
    <property type="match status" value="2"/>
</dbReference>
<dbReference type="RefSeq" id="WP_022854860.1">
    <property type="nucleotide sequence ID" value="NZ_DAINLL010000008.1"/>
</dbReference>
<evidence type="ECO:0000256" key="2">
    <source>
        <dbReference type="PROSITE-ProRule" id="PRU00703"/>
    </source>
</evidence>
<feature type="domain" description="CBS" evidence="3">
    <location>
        <begin position="13"/>
        <end position="71"/>
    </location>
</feature>
<evidence type="ECO:0000313" key="5">
    <source>
        <dbReference type="Proteomes" id="UP000257240"/>
    </source>
</evidence>
<evidence type="ECO:0000256" key="1">
    <source>
        <dbReference type="ARBA" id="ARBA00023122"/>
    </source>
</evidence>
<reference evidence="4 5" key="1">
    <citation type="journal article" date="2018" name="Nat. Biotechnol.">
        <title>A standardized bacterial taxonomy based on genome phylogeny substantially revises the tree of life.</title>
        <authorList>
            <person name="Parks D.H."/>
            <person name="Chuvochina M."/>
            <person name="Waite D.W."/>
            <person name="Rinke C."/>
            <person name="Skarshewski A."/>
            <person name="Chaumeil P.A."/>
            <person name="Hugenholtz P."/>
        </authorList>
    </citation>
    <scope>NUCLEOTIDE SEQUENCE [LARGE SCALE GENOMIC DNA]</scope>
    <source>
        <strain evidence="4">UBA12529</strain>
    </source>
</reference>
<sequence length="130" mass="14575">MIEIEKIRVKDVMSTPVFTINGNATVKEAADFMIKNGCRGLVVEKTDEEDAYGIITVKDIVYKVIAKGLPLEKVKVLEIMTKPCITVPEFYDIKYAAKLMEMTGLIRLPVTRGDEVVGIITLRDIIKPFL</sequence>
<evidence type="ECO:0000313" key="4">
    <source>
        <dbReference type="EMBL" id="HAA83214.1"/>
    </source>
</evidence>
<dbReference type="Gene3D" id="3.10.580.10">
    <property type="entry name" value="CBS-domain"/>
    <property type="match status" value="1"/>
</dbReference>
<dbReference type="SUPFAM" id="SSF54631">
    <property type="entry name" value="CBS-domain pair"/>
    <property type="match status" value="1"/>
</dbReference>
<dbReference type="Proteomes" id="UP000257240">
    <property type="component" value="Unassembled WGS sequence"/>
</dbReference>
<dbReference type="InterPro" id="IPR051257">
    <property type="entry name" value="Diverse_CBS-Domain"/>
</dbReference>
<name>A0A101FJT5_9BACT</name>
<keyword evidence="1 2" id="KW-0129">CBS domain</keyword>
<feature type="domain" description="CBS" evidence="3">
    <location>
        <begin position="80"/>
        <end position="130"/>
    </location>
</feature>
<evidence type="ECO:0000259" key="3">
    <source>
        <dbReference type="PROSITE" id="PS51371"/>
    </source>
</evidence>
<dbReference type="Pfam" id="PF00571">
    <property type="entry name" value="CBS"/>
    <property type="match status" value="2"/>
</dbReference>
<dbReference type="EMBL" id="DLVE01000005">
    <property type="protein sequence ID" value="HAA83214.1"/>
    <property type="molecule type" value="Genomic_DNA"/>
</dbReference>
<protein>
    <submittedName>
        <fullName evidence="4">CBS domain-containing protein</fullName>
    </submittedName>
</protein>
<organism evidence="4 5">
    <name type="scientific">Thermodesulfobacterium commune</name>
    <dbReference type="NCBI Taxonomy" id="1741"/>
    <lineage>
        <taxon>Bacteria</taxon>
        <taxon>Pseudomonadati</taxon>
        <taxon>Thermodesulfobacteriota</taxon>
        <taxon>Thermodesulfobacteria</taxon>
        <taxon>Thermodesulfobacteriales</taxon>
        <taxon>Thermodesulfobacteriaceae</taxon>
        <taxon>Thermodesulfobacterium</taxon>
    </lineage>
</organism>
<dbReference type="InterPro" id="IPR046342">
    <property type="entry name" value="CBS_dom_sf"/>
</dbReference>
<comment type="caution">
    <text evidence="4">The sequence shown here is derived from an EMBL/GenBank/DDBJ whole genome shotgun (WGS) entry which is preliminary data.</text>
</comment>
<dbReference type="PANTHER" id="PTHR43080">
    <property type="entry name" value="CBS DOMAIN-CONTAINING PROTEIN CBSX3, MITOCHONDRIAL"/>
    <property type="match status" value="1"/>
</dbReference>
<dbReference type="InterPro" id="IPR000644">
    <property type="entry name" value="CBS_dom"/>
</dbReference>
<dbReference type="SMART" id="SM00116">
    <property type="entry name" value="CBS"/>
    <property type="match status" value="2"/>
</dbReference>
<proteinExistence type="predicted"/>